<dbReference type="AlphaFoldDB" id="A0A401PTG4"/>
<comment type="caution">
    <text evidence="3">The sequence shown here is derived from an EMBL/GenBank/DDBJ whole genome shotgun (WGS) entry which is preliminary data.</text>
</comment>
<dbReference type="OrthoDB" id="9945889at2759"/>
<keyword evidence="4" id="KW-1185">Reference proteome</keyword>
<protein>
    <submittedName>
        <fullName evidence="3">Uncharacterized protein</fullName>
    </submittedName>
</protein>
<evidence type="ECO:0000256" key="1">
    <source>
        <dbReference type="SAM" id="MobiDB-lite"/>
    </source>
</evidence>
<evidence type="ECO:0000313" key="3">
    <source>
        <dbReference type="EMBL" id="GCB76436.1"/>
    </source>
</evidence>
<gene>
    <name evidence="3" type="ORF">scyTo_0020473</name>
</gene>
<keyword evidence="2" id="KW-0812">Transmembrane</keyword>
<reference evidence="3 4" key="1">
    <citation type="journal article" date="2018" name="Nat. Ecol. Evol.">
        <title>Shark genomes provide insights into elasmobranch evolution and the origin of vertebrates.</title>
        <authorList>
            <person name="Hara Y"/>
            <person name="Yamaguchi K"/>
            <person name="Onimaru K"/>
            <person name="Kadota M"/>
            <person name="Koyanagi M"/>
            <person name="Keeley SD"/>
            <person name="Tatsumi K"/>
            <person name="Tanaka K"/>
            <person name="Motone F"/>
            <person name="Kageyama Y"/>
            <person name="Nozu R"/>
            <person name="Adachi N"/>
            <person name="Nishimura O"/>
            <person name="Nakagawa R"/>
            <person name="Tanegashima C"/>
            <person name="Kiyatake I"/>
            <person name="Matsumoto R"/>
            <person name="Murakumo K"/>
            <person name="Nishida K"/>
            <person name="Terakita A"/>
            <person name="Kuratani S"/>
            <person name="Sato K"/>
            <person name="Hyodo S Kuraku.S."/>
        </authorList>
    </citation>
    <scope>NUCLEOTIDE SEQUENCE [LARGE SCALE GENOMIC DNA]</scope>
</reference>
<accession>A0A401PTG4</accession>
<sequence length="332" mass="36509">MRLVERALCLGALRITSNLACSKESLLTQSISGQTIVLLLFTDIFVTGYLFICWFADLQLANDQEVIALRFAAFLNETYNVVTFLSLVLIVADTHCISRPQRVPAFGRCQVTAHPAPANHLLPLVNGVYALLCWTIAASYGARYYPHGVRVARQCAGGHPLGRYRCLCGFHLPDPFLALIEVLVSSSYVFCRSMCTDGSEAWRLVSVTTAPSRPPFSGVISGFPLKGSHRQTLRSPQGPATQQGYLLTGLVAALMLFPGLPYLGLTSPLISAFERLSHRFFTQLSKCSQHGTEPVQSGPYRLIHMLLNITERKGPKPIESTGKRDEEISLPI</sequence>
<feature type="transmembrane region" description="Helical" evidence="2">
    <location>
        <begin position="36"/>
        <end position="56"/>
    </location>
</feature>
<proteinExistence type="predicted"/>
<feature type="transmembrane region" description="Helical" evidence="2">
    <location>
        <begin position="68"/>
        <end position="92"/>
    </location>
</feature>
<feature type="transmembrane region" description="Helical" evidence="2">
    <location>
        <begin position="244"/>
        <end position="265"/>
    </location>
</feature>
<dbReference type="Proteomes" id="UP000288216">
    <property type="component" value="Unassembled WGS sequence"/>
</dbReference>
<keyword evidence="2" id="KW-1133">Transmembrane helix</keyword>
<evidence type="ECO:0000256" key="2">
    <source>
        <dbReference type="SAM" id="Phobius"/>
    </source>
</evidence>
<keyword evidence="2" id="KW-0472">Membrane</keyword>
<name>A0A401PTG4_SCYTO</name>
<dbReference type="EMBL" id="BFAA01016578">
    <property type="protein sequence ID" value="GCB76436.1"/>
    <property type="molecule type" value="Genomic_DNA"/>
</dbReference>
<feature type="region of interest" description="Disordered" evidence="1">
    <location>
        <begin position="313"/>
        <end position="332"/>
    </location>
</feature>
<organism evidence="3 4">
    <name type="scientific">Scyliorhinus torazame</name>
    <name type="common">Cloudy catshark</name>
    <name type="synonym">Catulus torazame</name>
    <dbReference type="NCBI Taxonomy" id="75743"/>
    <lineage>
        <taxon>Eukaryota</taxon>
        <taxon>Metazoa</taxon>
        <taxon>Chordata</taxon>
        <taxon>Craniata</taxon>
        <taxon>Vertebrata</taxon>
        <taxon>Chondrichthyes</taxon>
        <taxon>Elasmobranchii</taxon>
        <taxon>Galeomorphii</taxon>
        <taxon>Galeoidea</taxon>
        <taxon>Carcharhiniformes</taxon>
        <taxon>Scyliorhinidae</taxon>
        <taxon>Scyliorhinus</taxon>
    </lineage>
</organism>
<evidence type="ECO:0000313" key="4">
    <source>
        <dbReference type="Proteomes" id="UP000288216"/>
    </source>
</evidence>